<feature type="region of interest" description="Disordered" evidence="1">
    <location>
        <begin position="223"/>
        <end position="284"/>
    </location>
</feature>
<evidence type="ECO:0000313" key="2">
    <source>
        <dbReference type="EMBL" id="KAH3676850.1"/>
    </source>
</evidence>
<evidence type="ECO:0000313" key="3">
    <source>
        <dbReference type="Proteomes" id="UP000788993"/>
    </source>
</evidence>
<reference evidence="2" key="1">
    <citation type="journal article" date="2021" name="Open Biol.">
        <title>Shared evolutionary footprints suggest mitochondrial oxidative damage underlies multiple complex I losses in fungi.</title>
        <authorList>
            <person name="Schikora-Tamarit M.A."/>
            <person name="Marcet-Houben M."/>
            <person name="Nosek J."/>
            <person name="Gabaldon T."/>
        </authorList>
    </citation>
    <scope>NUCLEOTIDE SEQUENCE</scope>
    <source>
        <strain evidence="2">NCAIM Y.01608</strain>
    </source>
</reference>
<dbReference type="Pfam" id="PF11951">
    <property type="entry name" value="Fungal_trans_2"/>
    <property type="match status" value="1"/>
</dbReference>
<sequence length="953" mass="106796">MPDKARNPVVVAHDDGLKVDGATRCVINVKKMLLVHQQSELVRSVDLGDGVVQTQLPQPDVSVLRARSNKKFAGTLLFDGDGLDPVLMAGKCGTVLQRAICTKRKHMELRLRPSGEKNVLSWLHGNECEREREKSRRHTLFSHQPHRRPVCKCPDLDLSVRTAGDKIFLGHGKSSDTGVVGRQIVHHVERCSLAAQPPNLDAVILGCRHQKWRFWHPFDSDDVRHDSRNQKTKIGTDAKGQPKYGFRGRPRINNGKPKPEVKKSSSSEPETAQSVESALQPKQENQSWPFAPNVFFDDVVYNGLDYLLSTADDLSLFSSEQAHQQQKYHLQQLEQQQDQLLQQINSPQFGSDSGAYPFSLDSELTSNPSEDNYILKHFFDKTIFLLDAQPSAPWPELMLRFGSIELAKSCFMSLSSIHLYVNNGKNEFYKKGILHINNTMEYLIKYVRNKDSSRPQLSDEDGESTPLNVDSIVTNLKSESTERKQGNFFVILLLLYVHLLFAILESGRSALSRIFLKLFSTIARDQQFKSALSRIDQSQTLICILSWFDTISALVSPDCRVPFCSPEWYGTRHDAVSTARMNGCPGEIFQVFADICHLRHRMHSRTISSDEVAAVHGELKQRLVNYRDYVPLELADSFAYEERLKSAQCWSISALIKLLEICDPGPDTQDVIEGLTMEFIHTYETLNTQSPIVTQMVWPVFNIALHCKKESSRRRLRQFAQTLYKIVNMGTIKTAMQLIDEVYETGCKVEEILQTKEWLGSGIDFLPCYRLDIVVELLDLGLELVDGDLLVLNNTVDLELFDTESNRNPLESTPGQTFLLDALDGGQQGVEVGLVVPWLDVDGDNRLGGWLRALGSLLGSVLGESLLLQLLGLLIDFLVVGTKEVDVVVLLLCSRSLGCWQGVEVLSERGNVVEPSAEVWVSRLEGLVGSNVGLGGGSAALLVFVRFPSVARP</sequence>
<feature type="compositionally biased region" description="Polar residues" evidence="1">
    <location>
        <begin position="271"/>
        <end position="284"/>
    </location>
</feature>
<accession>A0A9P8TFM6</accession>
<comment type="caution">
    <text evidence="2">The sequence shown here is derived from an EMBL/GenBank/DDBJ whole genome shotgun (WGS) entry which is preliminary data.</text>
</comment>
<proteinExistence type="predicted"/>
<dbReference type="EMBL" id="JAEUBD010000146">
    <property type="protein sequence ID" value="KAH3676850.1"/>
    <property type="molecule type" value="Genomic_DNA"/>
</dbReference>
<organism evidence="2 3">
    <name type="scientific">Ogataea polymorpha</name>
    <dbReference type="NCBI Taxonomy" id="460523"/>
    <lineage>
        <taxon>Eukaryota</taxon>
        <taxon>Fungi</taxon>
        <taxon>Dikarya</taxon>
        <taxon>Ascomycota</taxon>
        <taxon>Saccharomycotina</taxon>
        <taxon>Pichiomycetes</taxon>
        <taxon>Pichiales</taxon>
        <taxon>Pichiaceae</taxon>
        <taxon>Ogataea</taxon>
    </lineage>
</organism>
<dbReference type="AlphaFoldDB" id="A0A9P8TFM6"/>
<evidence type="ECO:0000256" key="1">
    <source>
        <dbReference type="SAM" id="MobiDB-lite"/>
    </source>
</evidence>
<keyword evidence="3" id="KW-1185">Reference proteome</keyword>
<dbReference type="Proteomes" id="UP000788993">
    <property type="component" value="Unassembled WGS sequence"/>
</dbReference>
<protein>
    <submittedName>
        <fullName evidence="2">Uncharacterized protein</fullName>
    </submittedName>
</protein>
<name>A0A9P8TFM6_9ASCO</name>
<gene>
    <name evidence="2" type="ORF">OGATHE_001340</name>
</gene>
<reference evidence="2" key="2">
    <citation type="submission" date="2021-01" db="EMBL/GenBank/DDBJ databases">
        <authorList>
            <person name="Schikora-Tamarit M.A."/>
        </authorList>
    </citation>
    <scope>NUCLEOTIDE SEQUENCE</scope>
    <source>
        <strain evidence="2">NCAIM Y.01608</strain>
    </source>
</reference>
<dbReference type="InterPro" id="IPR021858">
    <property type="entry name" value="Fun_TF"/>
</dbReference>